<feature type="region of interest" description="N-terminal hotdog fold" evidence="8">
    <location>
        <begin position="637"/>
        <end position="760"/>
    </location>
</feature>
<dbReference type="Pfam" id="PF21089">
    <property type="entry name" value="PKS_DH_N"/>
    <property type="match status" value="2"/>
</dbReference>
<dbReference type="PROSITE" id="PS52019">
    <property type="entry name" value="PKS_MFAS_DH"/>
    <property type="match status" value="2"/>
</dbReference>
<dbReference type="SMART" id="SM00826">
    <property type="entry name" value="PKS_DH"/>
    <property type="match status" value="2"/>
</dbReference>
<dbReference type="SMART" id="SM00823">
    <property type="entry name" value="PKS_PP"/>
    <property type="match status" value="2"/>
</dbReference>
<dbReference type="Gene3D" id="3.30.70.3290">
    <property type="match status" value="2"/>
</dbReference>
<dbReference type="InterPro" id="IPR009081">
    <property type="entry name" value="PP-bd_ACP"/>
</dbReference>
<dbReference type="InterPro" id="IPR049900">
    <property type="entry name" value="PKS_mFAS_DH"/>
</dbReference>
<evidence type="ECO:0000256" key="4">
    <source>
        <dbReference type="ARBA" id="ARBA00022679"/>
    </source>
</evidence>
<dbReference type="GO" id="GO:0031177">
    <property type="term" value="F:phosphopantetheine binding"/>
    <property type="evidence" value="ECO:0007669"/>
    <property type="project" value="InterPro"/>
</dbReference>
<evidence type="ECO:0000259" key="10">
    <source>
        <dbReference type="PROSITE" id="PS50075"/>
    </source>
</evidence>
<evidence type="ECO:0000256" key="8">
    <source>
        <dbReference type="PROSITE-ProRule" id="PRU01363"/>
    </source>
</evidence>
<feature type="active site" description="Proton acceptor; for dehydratase activity" evidence="8">
    <location>
        <position position="669"/>
    </location>
</feature>
<dbReference type="Gene3D" id="3.40.366.10">
    <property type="entry name" value="Malonyl-Coenzyme A Acyl Carrier Protein, domain 2"/>
    <property type="match status" value="2"/>
</dbReference>
<feature type="active site" description="Proton acceptor; for dehydratase activity" evidence="8">
    <location>
        <position position="2346"/>
    </location>
</feature>
<name>A0A4D4KUB8_STRVO</name>
<dbReference type="Pfam" id="PF02801">
    <property type="entry name" value="Ketoacyl-synt_C"/>
    <property type="match status" value="2"/>
</dbReference>
<dbReference type="InterPro" id="IPR020807">
    <property type="entry name" value="PKS_DH"/>
</dbReference>
<evidence type="ECO:0000256" key="3">
    <source>
        <dbReference type="ARBA" id="ARBA00022553"/>
    </source>
</evidence>
<feature type="region of interest" description="Disordered" evidence="9">
    <location>
        <begin position="3115"/>
        <end position="3146"/>
    </location>
</feature>
<dbReference type="PROSITE" id="PS00606">
    <property type="entry name" value="KS3_1"/>
    <property type="match status" value="1"/>
</dbReference>
<dbReference type="FunFam" id="1.10.1200.10:FF:000007">
    <property type="entry name" value="Probable polyketide synthase pks17"/>
    <property type="match status" value="2"/>
</dbReference>
<keyword evidence="5" id="KW-0045">Antibiotic biosynthesis</keyword>
<dbReference type="Gene3D" id="3.40.47.10">
    <property type="match status" value="2"/>
</dbReference>
<feature type="compositionally biased region" description="Low complexity" evidence="9">
    <location>
        <begin position="3128"/>
        <end position="3146"/>
    </location>
</feature>
<evidence type="ECO:0000256" key="7">
    <source>
        <dbReference type="ARBA" id="ARBA00023315"/>
    </source>
</evidence>
<dbReference type="SMART" id="SM01294">
    <property type="entry name" value="PKS_PP_betabranch"/>
    <property type="match status" value="2"/>
</dbReference>
<dbReference type="Proteomes" id="UP000301309">
    <property type="component" value="Unassembled WGS sequence"/>
</dbReference>
<dbReference type="SMART" id="SM00822">
    <property type="entry name" value="PKS_KR"/>
    <property type="match status" value="2"/>
</dbReference>
<reference evidence="13 14" key="1">
    <citation type="journal article" date="2020" name="Int. J. Syst. Evol. Microbiol.">
        <title>Reclassification of Streptomyces castelarensis and Streptomyces sporoclivatus as later heterotypic synonyms of Streptomyces antimycoticus.</title>
        <authorList>
            <person name="Komaki H."/>
            <person name="Tamura T."/>
        </authorList>
    </citation>
    <scope>NUCLEOTIDE SEQUENCE [LARGE SCALE GENOMIC DNA]</scope>
    <source>
        <strain evidence="13 14">NBRC 13459</strain>
    </source>
</reference>
<feature type="region of interest" description="N-terminal hotdog fold" evidence="8">
    <location>
        <begin position="2314"/>
        <end position="2437"/>
    </location>
</feature>
<dbReference type="Pfam" id="PF22953">
    <property type="entry name" value="SpnB_Rossmann"/>
    <property type="match status" value="2"/>
</dbReference>
<dbReference type="PROSITE" id="PS52004">
    <property type="entry name" value="KS3_2"/>
    <property type="match status" value="2"/>
</dbReference>
<organism evidence="13 14">
    <name type="scientific">Streptomyces violaceusniger</name>
    <dbReference type="NCBI Taxonomy" id="68280"/>
    <lineage>
        <taxon>Bacteria</taxon>
        <taxon>Bacillati</taxon>
        <taxon>Actinomycetota</taxon>
        <taxon>Actinomycetes</taxon>
        <taxon>Kitasatosporales</taxon>
        <taxon>Streptomycetaceae</taxon>
        <taxon>Streptomyces</taxon>
        <taxon>Streptomyces violaceusniger group</taxon>
    </lineage>
</organism>
<dbReference type="InterPro" id="IPR036291">
    <property type="entry name" value="NAD(P)-bd_dom_sf"/>
</dbReference>
<dbReference type="Gene3D" id="3.40.50.720">
    <property type="entry name" value="NAD(P)-binding Rossmann-like Domain"/>
    <property type="match status" value="2"/>
</dbReference>
<keyword evidence="7" id="KW-0012">Acyltransferase</keyword>
<evidence type="ECO:0000259" key="11">
    <source>
        <dbReference type="PROSITE" id="PS52004"/>
    </source>
</evidence>
<dbReference type="Pfam" id="PF00109">
    <property type="entry name" value="ketoacyl-synt"/>
    <property type="match status" value="1"/>
</dbReference>
<comment type="pathway">
    <text evidence="1">Antibiotic biosynthesis.</text>
</comment>
<dbReference type="InterPro" id="IPR036736">
    <property type="entry name" value="ACP-like_sf"/>
</dbReference>
<evidence type="ECO:0000256" key="5">
    <source>
        <dbReference type="ARBA" id="ARBA00023194"/>
    </source>
</evidence>
<dbReference type="Pfam" id="PF16197">
    <property type="entry name" value="KAsynt_C_assoc"/>
    <property type="match status" value="1"/>
</dbReference>
<keyword evidence="2" id="KW-0596">Phosphopantetheine</keyword>
<dbReference type="Pfam" id="PF00698">
    <property type="entry name" value="Acyl_transf_1"/>
    <property type="match status" value="2"/>
</dbReference>
<dbReference type="Gene3D" id="3.10.129.110">
    <property type="entry name" value="Polyketide synthase dehydratase"/>
    <property type="match status" value="2"/>
</dbReference>
<dbReference type="InterPro" id="IPR042104">
    <property type="entry name" value="PKS_dehydratase_sf"/>
</dbReference>
<dbReference type="InterPro" id="IPR016035">
    <property type="entry name" value="Acyl_Trfase/lysoPLipase"/>
</dbReference>
<dbReference type="InterPro" id="IPR020841">
    <property type="entry name" value="PKS_Beta-ketoAc_synthase_dom"/>
</dbReference>
<evidence type="ECO:0000256" key="2">
    <source>
        <dbReference type="ARBA" id="ARBA00022450"/>
    </source>
</evidence>
<dbReference type="InterPro" id="IPR016039">
    <property type="entry name" value="Thiolase-like"/>
</dbReference>
<feature type="active site" description="Proton donor; for dehydratase activity" evidence="8">
    <location>
        <position position="831"/>
    </location>
</feature>
<dbReference type="PANTHER" id="PTHR43775">
    <property type="entry name" value="FATTY ACID SYNTHASE"/>
    <property type="match status" value="1"/>
</dbReference>
<dbReference type="InterPro" id="IPR014031">
    <property type="entry name" value="Ketoacyl_synth_C"/>
</dbReference>
<dbReference type="GO" id="GO:0004315">
    <property type="term" value="F:3-oxoacyl-[acyl-carrier-protein] synthase activity"/>
    <property type="evidence" value="ECO:0007669"/>
    <property type="project" value="InterPro"/>
</dbReference>
<dbReference type="CDD" id="cd00833">
    <property type="entry name" value="PKS"/>
    <property type="match status" value="2"/>
</dbReference>
<evidence type="ECO:0000313" key="13">
    <source>
        <dbReference type="EMBL" id="GDY49988.1"/>
    </source>
</evidence>
<dbReference type="InterPro" id="IPR013968">
    <property type="entry name" value="PKS_KR"/>
</dbReference>
<dbReference type="SUPFAM" id="SSF51735">
    <property type="entry name" value="NAD(P)-binding Rossmann-fold domains"/>
    <property type="match status" value="4"/>
</dbReference>
<dbReference type="Pfam" id="PF14765">
    <property type="entry name" value="PS-DH"/>
    <property type="match status" value="2"/>
</dbReference>
<dbReference type="InterPro" id="IPR014043">
    <property type="entry name" value="Acyl_transferase_dom"/>
</dbReference>
<comment type="caution">
    <text evidence="13">The sequence shown here is derived from an EMBL/GenBank/DDBJ whole genome shotgun (WGS) entry which is preliminary data.</text>
</comment>
<dbReference type="InterPro" id="IPR014030">
    <property type="entry name" value="Ketoacyl_synth_N"/>
</dbReference>
<dbReference type="Gene3D" id="1.10.1200.10">
    <property type="entry name" value="ACP-like"/>
    <property type="match status" value="2"/>
</dbReference>
<dbReference type="GO" id="GO:0033068">
    <property type="term" value="P:macrolide biosynthetic process"/>
    <property type="evidence" value="ECO:0007669"/>
    <property type="project" value="UniProtKB-ARBA"/>
</dbReference>
<dbReference type="InterPro" id="IPR001227">
    <property type="entry name" value="Ac_transferase_dom_sf"/>
</dbReference>
<sequence length="3146" mass="326991">MLLLERLSDARRNGHPVLAVMRGSAVNQDGASNGLTAPNGLAQQRVIRQALAVAGLSASEVDAVEAHGTGTTLGDPIEAQALLATYGQERPDDRPLWLGSIKSNIGHPQTASGVAGVIKMVEAMRHGILPRTIHVDEPSRQVDWASGAVELLTEAREWPVDGRPRRAGISSFGVSGTNAHVIVEQAPEVDGEGGSGEVPSVVPLVLSARSEDALVAQAGRLADLLEGGSAPALVDVGYSLACARSVFEYRSVVVAGDRVGAVEALRGDLASVTRVRGAGKSAWVFTGQGAQCLGMGRGLYGAFPVFASAFDEVCAGFEGVLEGSLREVVWGEDRGLLDQTVWAQAGLFAVEVALFRLLESWGVRPDYLVGHSIGEVAVAHVAGMVSLADACVFVGARGRLMQALPCGGAMVAVQAPVGEVVPLLPGGVEVAAVNSPVSVVVSGVEEGVAEVVGVCAGRGWKTRRLGVSHAFHSALMEPMLEEFARALEGMRFGSPRIPVVSTVTGELLSEVDVRYWVGQVRRPVRFADAVAYVAEAGVRTFVEVGPDAALTSMVEQIVDDAVAVPAARRSQEGTYAVVTALAGLHANGIAVDWAAFFAGTGARLTDLPTYPFQRQRYWLLEESSGDVTEAGLDAAEHPLLGATVTLAGSQDVVLTGRLSVQTQPWLADHRILDRVLLAGTGFVELALRAGDQVGCETVEELTIQAPLVLPEHGGVQVQVVVGAPDEAGGRPVSVHSRAEDADGPWTPHATGRLVPEAPMPSFDLSAWPPPGAEPVSLDGFYDGLVDVGLDYGPTFMGLRNAWRLGDDIYSEIAAPEGAEAGGYGMHPALLDAALHTVALTDVEEAALPFAWSNITLGVAGASSLRARVTSAGDNEVAVSVADDCGRPVLSVGSLVSRTVSSGQLAASDVSSAFHDSLFRLEWRPVSVSVPSSLDWKSWEEVFEGGSAPGVVVLRVGGEDVRTLTGRVLEVLRSWLVGDRFVGSRLVVLTCGAVSVGGGDVVDLGAAAVWGLVRSAQSENPGAGVILADAEVGDVPLVVACGESQVVVRGGVARVGRLVRVSGGSVGGGGSVFDDSGAVLVTGGTGALGALVARHLVAVHGVRSVVLVSRRGVEAAGASGLRDELAGLGAVVSVVACDVADRGALAEVLAEFPVRGVVHAAGVLDDGVMGSLTPERLDAVFRAKVDGALNLHELTRDMDLSAFVLFSAGAGVLGAPGQGNYAAANSFLDALAAHRRADGLPAQALAWGLWDTDTGMAAKLDDTDRNRIERDGVRPLSVDDGLALFDAAVAHGDPALVPIKLHLPALRGHGDQVPEVLRGLVPAARRRSGTAGAGSTELRRTLAALPEDEREQAVLDLVLAQVAAVLGFASGKDVDARRAFSELGFDSLTAVQFRNALNEATGLRLPATLVFDHPSPAVLARKVLDDLHGTQQDVRVRSVDAAWHEPIAIIGMACRYPGGVGSPEDLWGVVAEGRDVVSGFPGDRGWDLGSLVDVTGERPGSSYVDQGGFLYGAGEFDPGFFGVSPNEALTMDPQQRLLLEVSWEALERAGVDPRGLRGSSTGVFAGMMYHDYVFNSASGAIASGRVSYVLGLEGPSLTVDTACSSSLVAVHLAGQALRSGECSLALAGGVTVMASPDTFIEFSRQGGLARDGRCKSFAEAADGTGWSEGVGMLLLERVSDARRHGHPVLAVVRGSAVNQDGASNGLTAPNGLAQQRVIRQALENAGVSAAEVDVVEAHGTGTRLGDPIEAQALLATYGQGRVEGRPLWLGSLKSNMGHAQAAAGVAGVIKMVEAMRHGVLPRTIHVDEPSRQVDWALGAVELLTQAREWPVDGRPRRAGISSFGVSGTNAHLILEQAEPVRASEREEASGGALPYLLSAKTQEALKEQAGRLAAHLDGRTDLGPADVAFSLATTRVSFDERVALIAGNRDELMSGLCALANDEPTRNAHRGQVRGPAKSAWVFTGQGAQRLGMGRGLYGAFPVFASAFDEVCAGFEGVLEGSLREVLWGGDKELLDQTVWAQAGLFAVEVALFRLLESWGVRPDYLVGHSIGEVAAAHVGGMISLPDVCVLVGARGRLMQALPSGGAMLAVQASEDEVLPLLDGAEIAAVNGPASVVVSGTEDAVARTAGACADRGWKTRGLAVSHAFHSALMEPMLDDFARAVDGITFEPPRILVISTVTGEPLTEADVQYWANQIRRPVRFADAITHLAEAGVGTFLEVGPDAALTLMVEHTVDDATVIPGSRRDRDETTTLITALARLHTNGVTVDWEKFFTGTGARRIDLPTYAFQHQRFWLPNGRSSADPAAMGLGSAEHPLLGAVVPLVDSGGAVLAGRISLADQPWLADHAVRGTVVLPGAAFVGLALRAGEQVGCEVVEELVLEAPLAVPDRGAIQLQVVVAAEDGDGRSRVAVHSRPEGWEGPWTRHASGVLSSAAPQTSSFDLDVWPPPGAEPVVLDGFYEGMAAAGLDYGRAFQGLRAAWRDGADLFAEVELSHEGREDADRFGLHPALLDMCLHPAALRDGQAGAEAALPFSWSQVTLYAVGASSGRVRLSPTGSDGLSLHVADATGAPVLSAASFVTRPVPDGVPAASGPALHDSLFRLEWLPVPVSDRAPLDWRHWEDVQAGPVPDVVVLTVGGGDARTQAGRVLGVLQSWFADDRFAGSRLVVLTRGAVSVGGEDVTDPGAAAVWGLMRSAQAENPGARITIADAVPDDLPLVVASDEPQVVVRDGAVSAARLARVAAEQPAGDRKPVFDDSGTVLVTGGTGALGALVARHLVAVHGVRRLVLTSRRGMEAAGAPELRDELAGLGAEVSIAACDVADRDAVAALLSAIPPEFPLRGVVHAAGVLDDGVIGSLTPERLDTVFAPKVDATLNLHDLTRDLDLSAFVLFSSGAGVLGASGQGNYAAANAFLDALAAHRRAGGLPAQSLAWGLWDTGGGIAGGLSAADRQRMSRSGVLPLRAEDGLALFDAATGIDETVVIPIRLSLGTARGSADQLPPMFSGLVRVHGRSAAGAARAGATPAAYRRRLAALSPAERRNEVLGLVRGSAAEILGHPGADAVEPDRAFSELGFDSLSAVEFRNRVGEATGLRLPATLVFEYTNARDLAAHLLQELVPDEDAVGGDPRSSRSGRPSGRSRSPAYAPPA</sequence>
<dbReference type="Pfam" id="PF08659">
    <property type="entry name" value="KR"/>
    <property type="match status" value="2"/>
</dbReference>
<feature type="active site" description="Proton donor; for dehydratase activity" evidence="8">
    <location>
        <position position="2511"/>
    </location>
</feature>
<evidence type="ECO:0008006" key="15">
    <source>
        <dbReference type="Google" id="ProtNLM"/>
    </source>
</evidence>
<feature type="domain" description="PKS/mFAS DH" evidence="12">
    <location>
        <begin position="2314"/>
        <end position="2588"/>
    </location>
</feature>
<dbReference type="CDD" id="cd08956">
    <property type="entry name" value="KR_3_FAS_SDR_x"/>
    <property type="match status" value="2"/>
</dbReference>
<keyword evidence="6" id="KW-0511">Multifunctional enzyme</keyword>
<dbReference type="PROSITE" id="PS50075">
    <property type="entry name" value="CARRIER"/>
    <property type="match status" value="2"/>
</dbReference>
<dbReference type="InterPro" id="IPR055123">
    <property type="entry name" value="SpnB-like_Rossmann"/>
</dbReference>
<evidence type="ECO:0000313" key="14">
    <source>
        <dbReference type="Proteomes" id="UP000301309"/>
    </source>
</evidence>
<protein>
    <recommendedName>
        <fullName evidence="15">Beta-ketoacyl synthase</fullName>
    </recommendedName>
</protein>
<dbReference type="EMBL" id="BJHW01000001">
    <property type="protein sequence ID" value="GDY49988.1"/>
    <property type="molecule type" value="Genomic_DNA"/>
</dbReference>
<dbReference type="SUPFAM" id="SSF53901">
    <property type="entry name" value="Thiolase-like"/>
    <property type="match status" value="2"/>
</dbReference>
<dbReference type="Pfam" id="PF00550">
    <property type="entry name" value="PP-binding"/>
    <property type="match status" value="2"/>
</dbReference>
<dbReference type="SUPFAM" id="SSF52151">
    <property type="entry name" value="FabD/lysophospholipase-like"/>
    <property type="match status" value="2"/>
</dbReference>
<feature type="domain" description="Carrier" evidence="10">
    <location>
        <begin position="3039"/>
        <end position="3114"/>
    </location>
</feature>
<dbReference type="InterPro" id="IPR057326">
    <property type="entry name" value="KR_dom"/>
</dbReference>
<evidence type="ECO:0000256" key="1">
    <source>
        <dbReference type="ARBA" id="ARBA00004792"/>
    </source>
</evidence>
<keyword evidence="3" id="KW-0597">Phosphoprotein</keyword>
<dbReference type="InterPro" id="IPR049551">
    <property type="entry name" value="PKS_DH_C"/>
</dbReference>
<keyword evidence="4" id="KW-0808">Transferase</keyword>
<feature type="region of interest" description="C-terminal hotdog fold" evidence="8">
    <location>
        <begin position="2450"/>
        <end position="2588"/>
    </location>
</feature>
<dbReference type="InterPro" id="IPR049552">
    <property type="entry name" value="PKS_DH_N"/>
</dbReference>
<feature type="region of interest" description="C-terminal hotdog fold" evidence="8">
    <location>
        <begin position="772"/>
        <end position="905"/>
    </location>
</feature>
<dbReference type="PANTHER" id="PTHR43775:SF51">
    <property type="entry name" value="INACTIVE PHENOLPHTHIOCEROL SYNTHESIS POLYKETIDE SYNTHASE TYPE I PKS1-RELATED"/>
    <property type="match status" value="1"/>
</dbReference>
<dbReference type="FunFam" id="3.40.47.10:FF:000019">
    <property type="entry name" value="Polyketide synthase type I"/>
    <property type="match status" value="1"/>
</dbReference>
<dbReference type="Pfam" id="PF22621">
    <property type="entry name" value="CurL-like_PKS_C"/>
    <property type="match status" value="1"/>
</dbReference>
<gene>
    <name evidence="13" type="ORF">SVIO_006110</name>
</gene>
<evidence type="ECO:0000256" key="9">
    <source>
        <dbReference type="SAM" id="MobiDB-lite"/>
    </source>
</evidence>
<dbReference type="SMART" id="SM00827">
    <property type="entry name" value="PKS_AT"/>
    <property type="match status" value="2"/>
</dbReference>
<dbReference type="SUPFAM" id="SSF55048">
    <property type="entry name" value="Probable ACP-binding domain of malonyl-CoA ACP transacylase"/>
    <property type="match status" value="2"/>
</dbReference>
<dbReference type="GO" id="GO:0004312">
    <property type="term" value="F:fatty acid synthase activity"/>
    <property type="evidence" value="ECO:0007669"/>
    <property type="project" value="TreeGrafter"/>
</dbReference>
<keyword evidence="14" id="KW-1185">Reference proteome</keyword>
<dbReference type="GO" id="GO:0006633">
    <property type="term" value="P:fatty acid biosynthetic process"/>
    <property type="evidence" value="ECO:0007669"/>
    <property type="project" value="InterPro"/>
</dbReference>
<dbReference type="InterPro" id="IPR032821">
    <property type="entry name" value="PKS_assoc"/>
</dbReference>
<feature type="domain" description="Ketosynthase family 3 (KS3)" evidence="11">
    <location>
        <begin position="1443"/>
        <end position="1855"/>
    </location>
</feature>
<dbReference type="InterPro" id="IPR020806">
    <property type="entry name" value="PKS_PP-bd"/>
</dbReference>
<dbReference type="InterPro" id="IPR016036">
    <property type="entry name" value="Malonyl_transacylase_ACP-bd"/>
</dbReference>
<evidence type="ECO:0000259" key="12">
    <source>
        <dbReference type="PROSITE" id="PS52019"/>
    </source>
</evidence>
<feature type="domain" description="PKS/mFAS DH" evidence="12">
    <location>
        <begin position="637"/>
        <end position="905"/>
    </location>
</feature>
<feature type="region of interest" description="Disordered" evidence="9">
    <location>
        <begin position="726"/>
        <end position="746"/>
    </location>
</feature>
<evidence type="ECO:0000256" key="6">
    <source>
        <dbReference type="ARBA" id="ARBA00023268"/>
    </source>
</evidence>
<dbReference type="InterPro" id="IPR018201">
    <property type="entry name" value="Ketoacyl_synth_AS"/>
</dbReference>
<dbReference type="SMART" id="SM00825">
    <property type="entry name" value="PKS_KS"/>
    <property type="match status" value="2"/>
</dbReference>
<accession>A0A4D4KUB8</accession>
<feature type="domain" description="Carrier" evidence="10">
    <location>
        <begin position="1351"/>
        <end position="1426"/>
    </location>
</feature>
<dbReference type="FunFam" id="3.40.366.10:FF:000002">
    <property type="entry name" value="Probable polyketide synthase 2"/>
    <property type="match status" value="1"/>
</dbReference>
<feature type="domain" description="Ketosynthase family 3 (KS3)" evidence="11">
    <location>
        <begin position="1"/>
        <end position="185"/>
    </location>
</feature>
<dbReference type="InterPro" id="IPR050091">
    <property type="entry name" value="PKS_NRPS_Biosynth_Enz"/>
</dbReference>
<dbReference type="SUPFAM" id="SSF47336">
    <property type="entry name" value="ACP-like"/>
    <property type="match status" value="2"/>
</dbReference>
<proteinExistence type="predicted"/>